<reference evidence="1 2" key="1">
    <citation type="submission" date="2019-10" db="EMBL/GenBank/DDBJ databases">
        <title>Genomic and transcriptomic insights into the perfect genentic adaptation of a filamentous nitrogen-fixing cyanobacterium to rice fields.</title>
        <authorList>
            <person name="Chen Z."/>
        </authorList>
    </citation>
    <scope>NUCLEOTIDE SEQUENCE [LARGE SCALE GENOMIC DNA]</scope>
    <source>
        <strain evidence="1">CCNUC1</strain>
    </source>
</reference>
<dbReference type="Proteomes" id="UP000326678">
    <property type="component" value="Chromosome Gxm1"/>
</dbReference>
<name>A0A5P8W8I2_9NOSO</name>
<protein>
    <submittedName>
        <fullName evidence="1">Uncharacterized protein</fullName>
    </submittedName>
</protein>
<accession>A0A5P8W8I2</accession>
<dbReference type="KEGG" id="nsh:GXM_06559"/>
<sequence>MLDLITGITQRVAYICLSPLKLSMGMKIPKIRVLNHRILDFKFWILD</sequence>
<dbReference type="EMBL" id="CP045226">
    <property type="protein sequence ID" value="QFS49065.1"/>
    <property type="molecule type" value="Genomic_DNA"/>
</dbReference>
<dbReference type="AlphaFoldDB" id="A0A5P8W8I2"/>
<keyword evidence="2" id="KW-1185">Reference proteome</keyword>
<gene>
    <name evidence="1" type="ORF">GXM_06559</name>
</gene>
<organism evidence="1 2">
    <name type="scientific">Nostoc sphaeroides CCNUC1</name>
    <dbReference type="NCBI Taxonomy" id="2653204"/>
    <lineage>
        <taxon>Bacteria</taxon>
        <taxon>Bacillati</taxon>
        <taxon>Cyanobacteriota</taxon>
        <taxon>Cyanophyceae</taxon>
        <taxon>Nostocales</taxon>
        <taxon>Nostocaceae</taxon>
        <taxon>Nostoc</taxon>
    </lineage>
</organism>
<proteinExistence type="predicted"/>
<evidence type="ECO:0000313" key="2">
    <source>
        <dbReference type="Proteomes" id="UP000326678"/>
    </source>
</evidence>
<evidence type="ECO:0000313" key="1">
    <source>
        <dbReference type="EMBL" id="QFS49065.1"/>
    </source>
</evidence>